<accession>A0A699U0A4</accession>
<feature type="non-terminal residue" evidence="1">
    <location>
        <position position="120"/>
    </location>
</feature>
<comment type="caution">
    <text evidence="1">The sequence shown here is derived from an EMBL/GenBank/DDBJ whole genome shotgun (WGS) entry which is preliminary data.</text>
</comment>
<gene>
    <name evidence="1" type="ORF">Tci_887619</name>
</gene>
<dbReference type="AlphaFoldDB" id="A0A699U0A4"/>
<organism evidence="1">
    <name type="scientific">Tanacetum cinerariifolium</name>
    <name type="common">Dalmatian daisy</name>
    <name type="synonym">Chrysanthemum cinerariifolium</name>
    <dbReference type="NCBI Taxonomy" id="118510"/>
    <lineage>
        <taxon>Eukaryota</taxon>
        <taxon>Viridiplantae</taxon>
        <taxon>Streptophyta</taxon>
        <taxon>Embryophyta</taxon>
        <taxon>Tracheophyta</taxon>
        <taxon>Spermatophyta</taxon>
        <taxon>Magnoliopsida</taxon>
        <taxon>eudicotyledons</taxon>
        <taxon>Gunneridae</taxon>
        <taxon>Pentapetalae</taxon>
        <taxon>asterids</taxon>
        <taxon>campanulids</taxon>
        <taxon>Asterales</taxon>
        <taxon>Asteraceae</taxon>
        <taxon>Asteroideae</taxon>
        <taxon>Anthemideae</taxon>
        <taxon>Anthemidinae</taxon>
        <taxon>Tanacetum</taxon>
    </lineage>
</organism>
<dbReference type="EMBL" id="BKCJ011287926">
    <property type="protein sequence ID" value="GFD15650.1"/>
    <property type="molecule type" value="Genomic_DNA"/>
</dbReference>
<evidence type="ECO:0000313" key="1">
    <source>
        <dbReference type="EMBL" id="GFD15650.1"/>
    </source>
</evidence>
<reference evidence="1" key="1">
    <citation type="journal article" date="2019" name="Sci. Rep.">
        <title>Draft genome of Tanacetum cinerariifolium, the natural source of mosquito coil.</title>
        <authorList>
            <person name="Yamashiro T."/>
            <person name="Shiraishi A."/>
            <person name="Satake H."/>
            <person name="Nakayama K."/>
        </authorList>
    </citation>
    <scope>NUCLEOTIDE SEQUENCE</scope>
</reference>
<protein>
    <submittedName>
        <fullName evidence="1">Uncharacterized protein</fullName>
    </submittedName>
</protein>
<name>A0A699U0A4_TANCI</name>
<proteinExistence type="predicted"/>
<sequence length="120" mass="13771">MAKENVPTPIRTDDQLVPGKARLPIGKSNLLMDLQKMQKNPIFRISVDILQNINFFRAFTTSADVPSSYLQLFRNIIEKDTKTSAYIFQLDELWFNQNTDLFRNALGITPKDSAHPFMPP</sequence>